<organism evidence="1 2">
    <name type="scientific">Lacticaseibacillus brantae DSM 23927</name>
    <dbReference type="NCBI Taxonomy" id="1423727"/>
    <lineage>
        <taxon>Bacteria</taxon>
        <taxon>Bacillati</taxon>
        <taxon>Bacillota</taxon>
        <taxon>Bacilli</taxon>
        <taxon>Lactobacillales</taxon>
        <taxon>Lactobacillaceae</taxon>
        <taxon>Lacticaseibacillus</taxon>
    </lineage>
</organism>
<dbReference type="InterPro" id="IPR041492">
    <property type="entry name" value="HAD_2"/>
</dbReference>
<dbReference type="GO" id="GO:0016787">
    <property type="term" value="F:hydrolase activity"/>
    <property type="evidence" value="ECO:0007669"/>
    <property type="project" value="UniProtKB-KW"/>
</dbReference>
<dbReference type="InterPro" id="IPR023214">
    <property type="entry name" value="HAD_sf"/>
</dbReference>
<dbReference type="SUPFAM" id="SSF56784">
    <property type="entry name" value="HAD-like"/>
    <property type="match status" value="1"/>
</dbReference>
<proteinExistence type="predicted"/>
<gene>
    <name evidence="1" type="ORF">FC34_GL000952</name>
</gene>
<name>A0A0R2B8S1_9LACO</name>
<dbReference type="PANTHER" id="PTHR43434">
    <property type="entry name" value="PHOSPHOGLYCOLATE PHOSPHATASE"/>
    <property type="match status" value="1"/>
</dbReference>
<keyword evidence="2" id="KW-1185">Reference proteome</keyword>
<dbReference type="InterPro" id="IPR036412">
    <property type="entry name" value="HAD-like_sf"/>
</dbReference>
<keyword evidence="1" id="KW-0378">Hydrolase</keyword>
<comment type="caution">
    <text evidence="1">The sequence shown here is derived from an EMBL/GenBank/DDBJ whole genome shotgun (WGS) entry which is preliminary data.</text>
</comment>
<accession>A0A0R2B8S1</accession>
<dbReference type="STRING" id="1423727.FC34_GL000952"/>
<dbReference type="AlphaFoldDB" id="A0A0R2B8S1"/>
<evidence type="ECO:0000313" key="1">
    <source>
        <dbReference type="EMBL" id="KRM71971.1"/>
    </source>
</evidence>
<dbReference type="Gene3D" id="1.10.150.240">
    <property type="entry name" value="Putative phosphatase, domain 2"/>
    <property type="match status" value="1"/>
</dbReference>
<dbReference type="SFLD" id="SFLDG01129">
    <property type="entry name" value="C1.5:_HAD__Beta-PGM__Phosphata"/>
    <property type="match status" value="1"/>
</dbReference>
<dbReference type="InterPro" id="IPR050155">
    <property type="entry name" value="HAD-like_hydrolase_sf"/>
</dbReference>
<dbReference type="Pfam" id="PF13419">
    <property type="entry name" value="HAD_2"/>
    <property type="match status" value="1"/>
</dbReference>
<dbReference type="Gene3D" id="3.40.50.1000">
    <property type="entry name" value="HAD superfamily/HAD-like"/>
    <property type="match status" value="1"/>
</dbReference>
<dbReference type="PATRIC" id="fig|1423727.3.peg.958"/>
<dbReference type="GO" id="GO:0005829">
    <property type="term" value="C:cytosol"/>
    <property type="evidence" value="ECO:0007669"/>
    <property type="project" value="TreeGrafter"/>
</dbReference>
<dbReference type="InterPro" id="IPR023198">
    <property type="entry name" value="PGP-like_dom2"/>
</dbReference>
<protein>
    <submittedName>
        <fullName evidence="1">Haloacid dehalogenase-like hydrolase</fullName>
    </submittedName>
</protein>
<sequence>MEAIMGELFFDFDGTIADSEVGIVNSIKYFVNKLGLRPLTDDQYRLFIGPALTDSLHKYYPEMDDVAVQAAIQTYQEFYTKDGIFQLTLYPGIEAALTQLQASGYVLNIASAKPEGMIKEITAKFNLEHYFTGQYGATLDERIRSTKTQVLQYALQQSGADQSSLMIGDRDTDMVGGRDNGLRTIGVTYGFGSKAELQQAQATVIVATPGDLDAAVSELM</sequence>
<dbReference type="SFLD" id="SFLDS00003">
    <property type="entry name" value="Haloacid_Dehalogenase"/>
    <property type="match status" value="1"/>
</dbReference>
<dbReference type="GO" id="GO:0004713">
    <property type="term" value="F:protein tyrosine kinase activity"/>
    <property type="evidence" value="ECO:0007669"/>
    <property type="project" value="TreeGrafter"/>
</dbReference>
<dbReference type="Proteomes" id="UP000051672">
    <property type="component" value="Unassembled WGS sequence"/>
</dbReference>
<reference evidence="1 2" key="1">
    <citation type="journal article" date="2015" name="Genome Announc.">
        <title>Expanding the biotechnology potential of lactobacilli through comparative genomics of 213 strains and associated genera.</title>
        <authorList>
            <person name="Sun Z."/>
            <person name="Harris H.M."/>
            <person name="McCann A."/>
            <person name="Guo C."/>
            <person name="Argimon S."/>
            <person name="Zhang W."/>
            <person name="Yang X."/>
            <person name="Jeffery I.B."/>
            <person name="Cooney J.C."/>
            <person name="Kagawa T.F."/>
            <person name="Liu W."/>
            <person name="Song Y."/>
            <person name="Salvetti E."/>
            <person name="Wrobel A."/>
            <person name="Rasinkangas P."/>
            <person name="Parkhill J."/>
            <person name="Rea M.C."/>
            <person name="O'Sullivan O."/>
            <person name="Ritari J."/>
            <person name="Douillard F.P."/>
            <person name="Paul Ross R."/>
            <person name="Yang R."/>
            <person name="Briner A.E."/>
            <person name="Felis G.E."/>
            <person name="de Vos W.M."/>
            <person name="Barrangou R."/>
            <person name="Klaenhammer T.R."/>
            <person name="Caufield P.W."/>
            <person name="Cui Y."/>
            <person name="Zhang H."/>
            <person name="O'Toole P.W."/>
        </authorList>
    </citation>
    <scope>NUCLEOTIDE SEQUENCE [LARGE SCALE GENOMIC DNA]</scope>
    <source>
        <strain evidence="1 2">DSM 23927</strain>
    </source>
</reference>
<dbReference type="EMBL" id="AYZQ01000002">
    <property type="protein sequence ID" value="KRM71971.1"/>
    <property type="molecule type" value="Genomic_DNA"/>
</dbReference>
<dbReference type="PANTHER" id="PTHR43434:SF20">
    <property type="entry name" value="5'-NUCLEOTIDASE"/>
    <property type="match status" value="1"/>
</dbReference>
<evidence type="ECO:0000313" key="2">
    <source>
        <dbReference type="Proteomes" id="UP000051672"/>
    </source>
</evidence>